<dbReference type="Gene3D" id="3.40.50.2000">
    <property type="entry name" value="Glycogen Phosphorylase B"/>
    <property type="match status" value="2"/>
</dbReference>
<keyword evidence="1 2" id="KW-0808">Transferase</keyword>
<sequence length="383" mass="45066">MQVLIIRNADLILHPSFNRTISSFVNYNKTESKKIKKIIVVNRKRNQFNRKLICDEYTKDEIKYTIFSVSTIDKTKFDKLLDLIFFKKKIKCIYKKYRETLDLVYAVDLDTTGFLSKKMIKNNIPYIHHIADYYSDSRITRYFSQSSSIYKYFSKKEREVMEGSTKTIICSEARIEQIQPYFKNNVEVIHNSPIISNTFEKKAHLKYENDNISIGYVGSLSNERFILELLELCLSKGYKLEIAGFGPLEETVMNLSEKHNEIHYFGKIKYTDALNLYSNVDYIWGVYDPNGCNTSFAAPNKFYESLYLEKPLIALNGTSVDKLVEKYKTGIVVPNYKNLCKLDLFQISENDYYGWRNNCAVIYPEFSWETQNEKLKNIYKELF</sequence>
<dbReference type="SUPFAM" id="SSF53756">
    <property type="entry name" value="UDP-Glycosyltransferase/glycogen phosphorylase"/>
    <property type="match status" value="1"/>
</dbReference>
<dbReference type="GO" id="GO:0016757">
    <property type="term" value="F:glycosyltransferase activity"/>
    <property type="evidence" value="ECO:0007669"/>
    <property type="project" value="TreeGrafter"/>
</dbReference>
<dbReference type="GO" id="GO:0009103">
    <property type="term" value="P:lipopolysaccharide biosynthetic process"/>
    <property type="evidence" value="ECO:0007669"/>
    <property type="project" value="TreeGrafter"/>
</dbReference>
<dbReference type="PANTHER" id="PTHR46401">
    <property type="entry name" value="GLYCOSYLTRANSFERASE WBBK-RELATED"/>
    <property type="match status" value="1"/>
</dbReference>
<evidence type="ECO:0000313" key="2">
    <source>
        <dbReference type="EMBL" id="BCB22742.1"/>
    </source>
</evidence>
<dbReference type="PANTHER" id="PTHR46401:SF2">
    <property type="entry name" value="GLYCOSYLTRANSFERASE WBBK-RELATED"/>
    <property type="match status" value="1"/>
</dbReference>
<protein>
    <submittedName>
        <fullName evidence="2">Glycosyltransferase</fullName>
    </submittedName>
</protein>
<dbReference type="EMBL" id="LC528609">
    <property type="protein sequence ID" value="BCB22742.1"/>
    <property type="molecule type" value="Genomic_DNA"/>
</dbReference>
<accession>A0A6S6I195</accession>
<evidence type="ECO:0000256" key="1">
    <source>
        <dbReference type="ARBA" id="ARBA00022679"/>
    </source>
</evidence>
<proteinExistence type="predicted"/>
<dbReference type="AlphaFoldDB" id="A0A6S6I195"/>
<reference evidence="2" key="1">
    <citation type="submission" date="2020-02" db="EMBL/GenBank/DDBJ databases">
        <title>Development of a multiplex PCR-based assay for rapid serotyping of Erysipelothrix species.</title>
        <authorList>
            <person name="Shimoji Y."/>
            <person name="Shiraiwa K."/>
            <person name="Tominaga H."/>
            <person name="Nishikawa S."/>
            <person name="Eguchi M."/>
            <person name="Hikono H."/>
            <person name="Ogawa Y."/>
        </authorList>
    </citation>
    <scope>NUCLEOTIDE SEQUENCE</scope>
    <source>
        <strain evidence="2">CJPT-97</strain>
    </source>
</reference>
<organism evidence="2">
    <name type="scientific">Erysipelothrix rhusiopathiae</name>
    <dbReference type="NCBI Taxonomy" id="1648"/>
    <lineage>
        <taxon>Bacteria</taxon>
        <taxon>Bacillati</taxon>
        <taxon>Bacillota</taxon>
        <taxon>Erysipelotrichia</taxon>
        <taxon>Erysipelotrichales</taxon>
        <taxon>Erysipelotrichaceae</taxon>
        <taxon>Erysipelothrix</taxon>
    </lineage>
</organism>
<name>A0A6S6I195_ERYRH</name>